<protein>
    <submittedName>
        <fullName evidence="3">Acetyl esterase</fullName>
    </submittedName>
</protein>
<comment type="caution">
    <text evidence="3">The sequence shown here is derived from an EMBL/GenBank/DDBJ whole genome shotgun (WGS) entry which is preliminary data.</text>
</comment>
<organism evidence="3 4">
    <name type="scientific">Halalkalicoccus paucihalophilus</name>
    <dbReference type="NCBI Taxonomy" id="1008153"/>
    <lineage>
        <taxon>Archaea</taxon>
        <taxon>Methanobacteriati</taxon>
        <taxon>Methanobacteriota</taxon>
        <taxon>Stenosarchaea group</taxon>
        <taxon>Halobacteria</taxon>
        <taxon>Halobacteriales</taxon>
        <taxon>Halococcaceae</taxon>
        <taxon>Halalkalicoccus</taxon>
    </lineage>
</organism>
<dbReference type="ESTHER" id="9eury-a0a151acu0">
    <property type="family name" value="Hormone-sensitive_lipase_like"/>
</dbReference>
<dbReference type="Proteomes" id="UP000075321">
    <property type="component" value="Unassembled WGS sequence"/>
</dbReference>
<proteinExistence type="predicted"/>
<dbReference type="GO" id="GO:0016787">
    <property type="term" value="F:hydrolase activity"/>
    <property type="evidence" value="ECO:0007669"/>
    <property type="project" value="UniProtKB-KW"/>
</dbReference>
<dbReference type="PATRIC" id="fig|1008153.3.peg.2167"/>
<dbReference type="InterPro" id="IPR050300">
    <property type="entry name" value="GDXG_lipolytic_enzyme"/>
</dbReference>
<gene>
    <name evidence="3" type="primary">aes_1</name>
    <name evidence="3" type="ORF">HAPAU_21270</name>
</gene>
<accession>A0A151ACU0</accession>
<dbReference type="InterPro" id="IPR029058">
    <property type="entry name" value="AB_hydrolase_fold"/>
</dbReference>
<keyword evidence="1" id="KW-0378">Hydrolase</keyword>
<dbReference type="SUPFAM" id="SSF53474">
    <property type="entry name" value="alpha/beta-Hydrolases"/>
    <property type="match status" value="1"/>
</dbReference>
<evidence type="ECO:0000313" key="4">
    <source>
        <dbReference type="Proteomes" id="UP000075321"/>
    </source>
</evidence>
<sequence>MLSSNFTVPITGRLNDKRRAFEGPDMSEIDPQAEALLETVETMGRPPTYALSPESAREQLAELFASEGEPVDRVEDFSISGPAESIPVRLYAPTGEDHPLLVFYHGGGWVIGDVGTYDPVCRALSNAADCAVLSVDYRLAPEHPFPAAVEDAYAALEWAAEYAERINCDPRRVAVGGDSAGGNLAAAVSLMSRDRDGPEITHQSLIYPAVASPAVHEFPSHEENGEGYLLEAASIEWFLERYLPNPVDHRNAYAAPLLARDYSNLPSATVLTAGFDPLRDEGREYADRLESAGVSVTRHEYEGMIHGFVNLLDHLDAAGEAIDALGADLKTALER</sequence>
<keyword evidence="4" id="KW-1185">Reference proteome</keyword>
<dbReference type="FunFam" id="3.40.50.1820:FF:000089">
    <property type="entry name" value="Alpha/beta hydrolase"/>
    <property type="match status" value="1"/>
</dbReference>
<name>A0A151ACU0_9EURY</name>
<dbReference type="InterPro" id="IPR013094">
    <property type="entry name" value="AB_hydrolase_3"/>
</dbReference>
<dbReference type="PANTHER" id="PTHR48081:SF8">
    <property type="entry name" value="ALPHA_BETA HYDROLASE FOLD-3 DOMAIN-CONTAINING PROTEIN-RELATED"/>
    <property type="match status" value="1"/>
</dbReference>
<dbReference type="AlphaFoldDB" id="A0A151ACU0"/>
<feature type="domain" description="Alpha/beta hydrolase fold-3" evidence="2">
    <location>
        <begin position="101"/>
        <end position="309"/>
    </location>
</feature>
<dbReference type="Gene3D" id="3.40.50.1820">
    <property type="entry name" value="alpha/beta hydrolase"/>
    <property type="match status" value="1"/>
</dbReference>
<evidence type="ECO:0000259" key="2">
    <source>
        <dbReference type="Pfam" id="PF07859"/>
    </source>
</evidence>
<dbReference type="EMBL" id="LTAZ01000005">
    <property type="protein sequence ID" value="KYH25455.1"/>
    <property type="molecule type" value="Genomic_DNA"/>
</dbReference>
<dbReference type="Pfam" id="PF07859">
    <property type="entry name" value="Abhydrolase_3"/>
    <property type="match status" value="1"/>
</dbReference>
<evidence type="ECO:0000313" key="3">
    <source>
        <dbReference type="EMBL" id="KYH25455.1"/>
    </source>
</evidence>
<evidence type="ECO:0000256" key="1">
    <source>
        <dbReference type="ARBA" id="ARBA00022801"/>
    </source>
</evidence>
<reference evidence="3 4" key="1">
    <citation type="submission" date="2016-02" db="EMBL/GenBank/DDBJ databases">
        <title>Genome sequence of Halalkalicoccus paucihalophilus DSM 24557.</title>
        <authorList>
            <person name="Poehlein A."/>
            <person name="Daniel R."/>
        </authorList>
    </citation>
    <scope>NUCLEOTIDE SEQUENCE [LARGE SCALE GENOMIC DNA]</scope>
    <source>
        <strain evidence="3 4">DSM 24557</strain>
    </source>
</reference>
<dbReference type="PANTHER" id="PTHR48081">
    <property type="entry name" value="AB HYDROLASE SUPERFAMILY PROTEIN C4A8.06C"/>
    <property type="match status" value="1"/>
</dbReference>